<dbReference type="GO" id="GO:0005765">
    <property type="term" value="C:lysosomal membrane"/>
    <property type="evidence" value="ECO:0007669"/>
    <property type="project" value="TreeGrafter"/>
</dbReference>
<dbReference type="InterPro" id="IPR002913">
    <property type="entry name" value="START_lipid-bd_dom"/>
</dbReference>
<dbReference type="PANTHER" id="PTHR46121">
    <property type="entry name" value="STEROIDOGENIC ACUTE REGULATORY PROTEIN-LIKE"/>
    <property type="match status" value="1"/>
</dbReference>
<dbReference type="InterPro" id="IPR019498">
    <property type="entry name" value="MENTAL"/>
</dbReference>
<sequence>MRNNDEIRAAAQSIYENISTMSVRSQPTTIDIARSHSINLITEEFLGGYTQDGRMSVVRRFFCLFVAFDMFFISLLWLICVMVSGDNIYNALKTQVLHYSIYTSLFDIVVVAIFRFLILALFYAVFYINHWIIIALCTSGSCMFLISKVFMYDWTATPQPVFQVVLIVVSFVLSWGEAWFLDCRVIPQERHARRYFAAITGQPTDRSPLIAPLLQTTSSIGPDAGSNFYSPYESGHNSDDENEQDDEYRRMGIECVRKAYELLESGNWKVEKVTPKGDTISSTSREKLGKIYRLTGRIKYPAKLLLEELFYKIEDVPKWNPTLLESKVVRKINTYCDVSYQATVGGGGGMVKPRDFVNLRCWRLCKNGDVVEYSDDEDEAETQNPEYDVDCAGSVSTVSEEDFLDGDKTDSFKKSQSEAGIESKMKDVQSPYTSLSKSLGAKDFGPVNSDPPPLDEDNFADANDKLENDNSSVTSRETPRNDKIYVSAAFSIDYPAVPPTSKYTRGENLVSCWAMREVANKPESCIFEWLLCLDLKGYIPRYVLDAAYTTLMQDYMTYLRKYCTELRHKRKKVPARISS</sequence>
<feature type="transmembrane region" description="Helical" evidence="5">
    <location>
        <begin position="162"/>
        <end position="181"/>
    </location>
</feature>
<feature type="domain" description="MENTAL" evidence="7">
    <location>
        <begin position="55"/>
        <end position="229"/>
    </location>
</feature>
<dbReference type="GO" id="GO:0099044">
    <property type="term" value="P:vesicle tethering to endoplasmic reticulum"/>
    <property type="evidence" value="ECO:0007669"/>
    <property type="project" value="TreeGrafter"/>
</dbReference>
<dbReference type="GO" id="GO:0005789">
    <property type="term" value="C:endoplasmic reticulum membrane"/>
    <property type="evidence" value="ECO:0007669"/>
    <property type="project" value="TreeGrafter"/>
</dbReference>
<dbReference type="SUPFAM" id="SSF55961">
    <property type="entry name" value="Bet v1-like"/>
    <property type="match status" value="1"/>
</dbReference>
<dbReference type="AlphaFoldDB" id="A0A7R8UC41"/>
<evidence type="ECO:0000256" key="2">
    <source>
        <dbReference type="ARBA" id="ARBA00022692"/>
    </source>
</evidence>
<dbReference type="Proteomes" id="UP000594454">
    <property type="component" value="Chromosome 1"/>
</dbReference>
<dbReference type="PANTHER" id="PTHR46121:SF4">
    <property type="entry name" value="STEROIDOGENIC ACUTE REGULATORY PROTEIN-LIKE"/>
    <property type="match status" value="1"/>
</dbReference>
<dbReference type="FunCoup" id="A0A7R8UC41">
    <property type="interactions" value="1026"/>
</dbReference>
<dbReference type="GO" id="GO:0008289">
    <property type="term" value="F:lipid binding"/>
    <property type="evidence" value="ECO:0007669"/>
    <property type="project" value="InterPro"/>
</dbReference>
<organism evidence="8 9">
    <name type="scientific">Hermetia illucens</name>
    <name type="common">Black soldier fly</name>
    <dbReference type="NCBI Taxonomy" id="343691"/>
    <lineage>
        <taxon>Eukaryota</taxon>
        <taxon>Metazoa</taxon>
        <taxon>Ecdysozoa</taxon>
        <taxon>Arthropoda</taxon>
        <taxon>Hexapoda</taxon>
        <taxon>Insecta</taxon>
        <taxon>Pterygota</taxon>
        <taxon>Neoptera</taxon>
        <taxon>Endopterygota</taxon>
        <taxon>Diptera</taxon>
        <taxon>Brachycera</taxon>
        <taxon>Stratiomyomorpha</taxon>
        <taxon>Stratiomyidae</taxon>
        <taxon>Hermetiinae</taxon>
        <taxon>Hermetia</taxon>
    </lineage>
</organism>
<dbReference type="Pfam" id="PF10457">
    <property type="entry name" value="MENTAL"/>
    <property type="match status" value="1"/>
</dbReference>
<feature type="transmembrane region" description="Helical" evidence="5">
    <location>
        <begin position="104"/>
        <end position="124"/>
    </location>
</feature>
<dbReference type="InterPro" id="IPR023393">
    <property type="entry name" value="START-like_dom_sf"/>
</dbReference>
<feature type="region of interest" description="Disordered" evidence="4">
    <location>
        <begin position="373"/>
        <end position="392"/>
    </location>
</feature>
<dbReference type="PRINTS" id="PR00978">
    <property type="entry name" value="STARPROTEIN"/>
</dbReference>
<accession>A0A7R8UC41</accession>
<dbReference type="Gene3D" id="3.30.530.20">
    <property type="match status" value="2"/>
</dbReference>
<dbReference type="PROSITE" id="PS50848">
    <property type="entry name" value="START"/>
    <property type="match status" value="1"/>
</dbReference>
<feature type="transmembrane region" description="Helical" evidence="5">
    <location>
        <begin position="61"/>
        <end position="84"/>
    </location>
</feature>
<evidence type="ECO:0000313" key="8">
    <source>
        <dbReference type="EMBL" id="CAD7078058.1"/>
    </source>
</evidence>
<evidence type="ECO:0000256" key="5">
    <source>
        <dbReference type="SAM" id="Phobius"/>
    </source>
</evidence>
<feature type="compositionally biased region" description="Basic and acidic residues" evidence="4">
    <location>
        <begin position="405"/>
        <end position="427"/>
    </location>
</feature>
<dbReference type="GO" id="GO:0140284">
    <property type="term" value="C:endoplasmic reticulum-endosome membrane contact site"/>
    <property type="evidence" value="ECO:0007669"/>
    <property type="project" value="TreeGrafter"/>
</dbReference>
<keyword evidence="3 5" id="KW-0472">Membrane</keyword>
<dbReference type="Pfam" id="PF01852">
    <property type="entry name" value="START"/>
    <property type="match status" value="2"/>
</dbReference>
<proteinExistence type="predicted"/>
<dbReference type="PROSITE" id="PS51439">
    <property type="entry name" value="MENTAL"/>
    <property type="match status" value="1"/>
</dbReference>
<feature type="domain" description="START" evidence="6">
    <location>
        <begin position="264"/>
        <end position="568"/>
    </location>
</feature>
<dbReference type="InterPro" id="IPR051869">
    <property type="entry name" value="STARD3"/>
</dbReference>
<gene>
    <name evidence="8" type="ORF">HERILL_LOCUS1350</name>
</gene>
<name>A0A7R8UC41_HERIL</name>
<dbReference type="InParanoid" id="A0A7R8UC41"/>
<dbReference type="GO" id="GO:0031902">
    <property type="term" value="C:late endosome membrane"/>
    <property type="evidence" value="ECO:0007669"/>
    <property type="project" value="TreeGrafter"/>
</dbReference>
<feature type="region of interest" description="Disordered" evidence="4">
    <location>
        <begin position="404"/>
        <end position="478"/>
    </location>
</feature>
<evidence type="ECO:0000256" key="1">
    <source>
        <dbReference type="ARBA" id="ARBA00004141"/>
    </source>
</evidence>
<dbReference type="EMBL" id="LR899009">
    <property type="protein sequence ID" value="CAD7078058.1"/>
    <property type="molecule type" value="Genomic_DNA"/>
</dbReference>
<reference evidence="8 9" key="1">
    <citation type="submission" date="2020-11" db="EMBL/GenBank/DDBJ databases">
        <authorList>
            <person name="Wallbank WR R."/>
            <person name="Pardo Diaz C."/>
            <person name="Kozak K."/>
            <person name="Martin S."/>
            <person name="Jiggins C."/>
            <person name="Moest M."/>
            <person name="Warren A I."/>
            <person name="Generalovic N T."/>
            <person name="Byers J.R.P. K."/>
            <person name="Montejo-Kovacevich G."/>
            <person name="Yen C E."/>
        </authorList>
    </citation>
    <scope>NUCLEOTIDE SEQUENCE [LARGE SCALE GENOMIC DNA]</scope>
</reference>
<evidence type="ECO:0000259" key="6">
    <source>
        <dbReference type="PROSITE" id="PS50848"/>
    </source>
</evidence>
<protein>
    <submittedName>
        <fullName evidence="8">Uncharacterized protein</fullName>
    </submittedName>
</protein>
<evidence type="ECO:0000256" key="4">
    <source>
        <dbReference type="SAM" id="MobiDB-lite"/>
    </source>
</evidence>
<keyword evidence="2 5" id="KW-0812">Transmembrane</keyword>
<keyword evidence="9" id="KW-1185">Reference proteome</keyword>
<evidence type="ECO:0000256" key="3">
    <source>
        <dbReference type="ARBA" id="ARBA00023136"/>
    </source>
</evidence>
<dbReference type="InterPro" id="IPR000799">
    <property type="entry name" value="StAR-like"/>
</dbReference>
<feature type="transmembrane region" description="Helical" evidence="5">
    <location>
        <begin position="131"/>
        <end position="150"/>
    </location>
</feature>
<evidence type="ECO:0000313" key="9">
    <source>
        <dbReference type="Proteomes" id="UP000594454"/>
    </source>
</evidence>
<keyword evidence="5" id="KW-1133">Transmembrane helix</keyword>
<dbReference type="OrthoDB" id="74575at2759"/>
<evidence type="ECO:0000259" key="7">
    <source>
        <dbReference type="PROSITE" id="PS51439"/>
    </source>
</evidence>
<comment type="subcellular location">
    <subcellularLocation>
        <location evidence="1">Membrane</location>
        <topology evidence="1">Multi-pass membrane protein</topology>
    </subcellularLocation>
</comment>